<proteinExistence type="evidence at transcript level"/>
<feature type="non-terminal residue" evidence="1">
    <location>
        <position position="65"/>
    </location>
</feature>
<reference evidence="1" key="2">
    <citation type="journal article" date="2006" name="PLoS Pathog.">
        <title>New perspectives on host-parasite interplay by comparative transcriptomic and proteomic analyses of Schistosoma japonicum.</title>
        <authorList>
            <person name="Liu F."/>
            <person name="Lu J."/>
            <person name="Hu W."/>
            <person name="Wang S.Y."/>
            <person name="Cui S.J."/>
            <person name="Chi M."/>
            <person name="Yan Q."/>
            <person name="Wang X.R."/>
            <person name="Song H.D."/>
            <person name="Xu X.N."/>
            <person name="Wang J.J."/>
            <person name="Zhang X.L."/>
            <person name="Zhang X."/>
            <person name="Wang Z.Q."/>
            <person name="Xue C.L."/>
            <person name="Brindley P.J."/>
            <person name="McManus D.P."/>
            <person name="Yang P.Y."/>
            <person name="Feng Z."/>
            <person name="Chen Z."/>
            <person name="Han Z.G."/>
        </authorList>
    </citation>
    <scope>NUCLEOTIDE SEQUENCE</scope>
</reference>
<dbReference type="EMBL" id="AY915748">
    <property type="protein sequence ID" value="ABA40900.1"/>
    <property type="molecule type" value="mRNA"/>
</dbReference>
<name>Q3MJR5_SCHJA</name>
<reference evidence="1" key="1">
    <citation type="submission" date="2005-01" db="EMBL/GenBank/DDBJ databases">
        <authorList>
            <person name="Han Z."/>
        </authorList>
    </citation>
    <scope>NUCLEOTIDE SEQUENCE</scope>
</reference>
<dbReference type="AlphaFoldDB" id="Q3MJR5"/>
<sequence>MNQQMGILCYSRNRKKNPHLCLLLGKPMKRTSAQHICTSKCTQYTTAPKEDAGLGDYLLHNIMRG</sequence>
<accession>Q3MJR5</accession>
<evidence type="ECO:0000313" key="1">
    <source>
        <dbReference type="EMBL" id="ABA40900.1"/>
    </source>
</evidence>
<protein>
    <submittedName>
        <fullName evidence="1">SJCHGC09662 protein</fullName>
    </submittedName>
</protein>
<organism evidence="1">
    <name type="scientific">Schistosoma japonicum</name>
    <name type="common">Blood fluke</name>
    <dbReference type="NCBI Taxonomy" id="6182"/>
    <lineage>
        <taxon>Eukaryota</taxon>
        <taxon>Metazoa</taxon>
        <taxon>Spiralia</taxon>
        <taxon>Lophotrochozoa</taxon>
        <taxon>Platyhelminthes</taxon>
        <taxon>Trematoda</taxon>
        <taxon>Digenea</taxon>
        <taxon>Strigeidida</taxon>
        <taxon>Schistosomatoidea</taxon>
        <taxon>Schistosomatidae</taxon>
        <taxon>Schistosoma</taxon>
    </lineage>
</organism>